<dbReference type="InterPro" id="IPR013149">
    <property type="entry name" value="ADH-like_C"/>
</dbReference>
<dbReference type="Pfam" id="PF00107">
    <property type="entry name" value="ADH_zinc_N"/>
    <property type="match status" value="1"/>
</dbReference>
<dbReference type="KEGG" id="obg:Verru16b_01056"/>
<dbReference type="STRING" id="1838286.Verru16b_01056"/>
<dbReference type="InterPro" id="IPR013154">
    <property type="entry name" value="ADH-like_N"/>
</dbReference>
<proteinExistence type="predicted"/>
<dbReference type="InterPro" id="IPR052711">
    <property type="entry name" value="Zinc_ADH-like"/>
</dbReference>
<organism evidence="2 3">
    <name type="scientific">Lacunisphaera limnophila</name>
    <dbReference type="NCBI Taxonomy" id="1838286"/>
    <lineage>
        <taxon>Bacteria</taxon>
        <taxon>Pseudomonadati</taxon>
        <taxon>Verrucomicrobiota</taxon>
        <taxon>Opitutia</taxon>
        <taxon>Opitutales</taxon>
        <taxon>Opitutaceae</taxon>
        <taxon>Lacunisphaera</taxon>
    </lineage>
</organism>
<dbReference type="OrthoDB" id="9787435at2"/>
<gene>
    <name evidence="2" type="primary">ccr</name>
    <name evidence="2" type="ORF">Verru16b_01056</name>
</gene>
<dbReference type="AlphaFoldDB" id="A0A1D8ASX3"/>
<dbReference type="EMBL" id="CP016094">
    <property type="protein sequence ID" value="AOS43995.1"/>
    <property type="molecule type" value="Genomic_DNA"/>
</dbReference>
<accession>A0A1D8ASX3</accession>
<dbReference type="Proteomes" id="UP000095228">
    <property type="component" value="Chromosome"/>
</dbReference>
<dbReference type="PANTHER" id="PTHR45033">
    <property type="match status" value="1"/>
</dbReference>
<dbReference type="PATRIC" id="fig|1838286.3.peg.1059"/>
<name>A0A1D8ASX3_9BACT</name>
<keyword evidence="2" id="KW-0560">Oxidoreductase</keyword>
<dbReference type="Pfam" id="PF08240">
    <property type="entry name" value="ADH_N"/>
    <property type="match status" value="1"/>
</dbReference>
<protein>
    <submittedName>
        <fullName evidence="2">Crotonyl-CoA reductase</fullName>
        <ecNumber evidence="2">1.3.1.86</ecNumber>
    </submittedName>
</protein>
<dbReference type="Gene3D" id="3.40.50.720">
    <property type="entry name" value="NAD(P)-binding Rossmann-like Domain"/>
    <property type="match status" value="1"/>
</dbReference>
<evidence type="ECO:0000313" key="2">
    <source>
        <dbReference type="EMBL" id="AOS43995.1"/>
    </source>
</evidence>
<reference evidence="2 3" key="1">
    <citation type="submission" date="2016-06" db="EMBL/GenBank/DDBJ databases">
        <title>Three novel species with peptidoglycan cell walls form the new genus Lacunisphaera gen. nov. in the family Opitutaceae of the verrucomicrobial subdivision 4.</title>
        <authorList>
            <person name="Rast P."/>
            <person name="Gloeckner I."/>
            <person name="Jogler M."/>
            <person name="Boedeker C."/>
            <person name="Jeske O."/>
            <person name="Wiegand S."/>
            <person name="Reinhardt R."/>
            <person name="Schumann P."/>
            <person name="Rohde M."/>
            <person name="Spring S."/>
            <person name="Gloeckner F.O."/>
            <person name="Jogler C."/>
        </authorList>
    </citation>
    <scope>NUCLEOTIDE SEQUENCE [LARGE SCALE GENOMIC DNA]</scope>
    <source>
        <strain evidence="2 3">IG16b</strain>
    </source>
</reference>
<dbReference type="PANTHER" id="PTHR45033:SF3">
    <property type="entry name" value="DEHYDROGENASE, PUTATIVE (AFU_ORTHOLOGUE AFUA_2G13270)-RELATED"/>
    <property type="match status" value="1"/>
</dbReference>
<dbReference type="InterPro" id="IPR011032">
    <property type="entry name" value="GroES-like_sf"/>
</dbReference>
<dbReference type="SUPFAM" id="SSF51735">
    <property type="entry name" value="NAD(P)-binding Rossmann-fold domains"/>
    <property type="match status" value="1"/>
</dbReference>
<evidence type="ECO:0000259" key="1">
    <source>
        <dbReference type="SMART" id="SM00829"/>
    </source>
</evidence>
<dbReference type="InterPro" id="IPR036291">
    <property type="entry name" value="NAD(P)-bd_dom_sf"/>
</dbReference>
<dbReference type="SUPFAM" id="SSF50129">
    <property type="entry name" value="GroES-like"/>
    <property type="match status" value="1"/>
</dbReference>
<evidence type="ECO:0000313" key="3">
    <source>
        <dbReference type="Proteomes" id="UP000095228"/>
    </source>
</evidence>
<dbReference type="EC" id="1.3.1.86" evidence="2"/>
<dbReference type="GO" id="GO:0043880">
    <property type="term" value="F:crotonyl-CoA reductase activity"/>
    <property type="evidence" value="ECO:0007669"/>
    <property type="project" value="UniProtKB-EC"/>
</dbReference>
<dbReference type="InterPro" id="IPR020843">
    <property type="entry name" value="ER"/>
</dbReference>
<dbReference type="Gene3D" id="3.90.180.10">
    <property type="entry name" value="Medium-chain alcohol dehydrogenases, catalytic domain"/>
    <property type="match status" value="1"/>
</dbReference>
<sequence>MQAALLRATNEPVTVQPAPDPVPAAGQAVVRLRAAALNHRDLWIQLGQYAGIKLPLIPGSDGAGVVTAVGAPGDDAWSGREVIINPSLDWGDDPRTQGPGFRILGLPDAGTFAEQIAIPVANLASKPAHLTWEQAAALPLAGLTAWRALFTRAGLQSGEKILITGIGGGAALFALQFAVAAGAQVWVTSSSPEKIARAQTLGAAGGVNYRDTDWPATLTRAAGGPFDVVLDSAGGAGFGPLIELVRPGGRLVFFGATTGQPPGLDLRKCFFRQLTLLGTTMGSPADFAGMTAFVARHRIVPVVDRVFPLAETDQALRHMAAGAQFGKIVLATG</sequence>
<dbReference type="SMART" id="SM00829">
    <property type="entry name" value="PKS_ER"/>
    <property type="match status" value="1"/>
</dbReference>
<keyword evidence="3" id="KW-1185">Reference proteome</keyword>
<dbReference type="RefSeq" id="WP_069961297.1">
    <property type="nucleotide sequence ID" value="NZ_CP016094.1"/>
</dbReference>
<feature type="domain" description="Enoyl reductase (ER)" evidence="1">
    <location>
        <begin position="8"/>
        <end position="330"/>
    </location>
</feature>